<dbReference type="GeneID" id="27986518"/>
<evidence type="ECO:0000256" key="6">
    <source>
        <dbReference type="ARBA" id="ARBA00022692"/>
    </source>
</evidence>
<dbReference type="InterPro" id="IPR003359">
    <property type="entry name" value="PSI_Ycf4_assembly"/>
</dbReference>
<reference evidence="10" key="1">
    <citation type="journal article" date="2016" name="Front. Plant Sci.">
        <title>Comparative Chloroplast Genome Analyses of Streptophyte Green Algae Uncover Major Structural Alterations in the Klebsormidiophyceae, Coleochaetophyceae and Zygnematophyceae.</title>
        <authorList>
            <person name="Lemieux C."/>
            <person name="Otis C."/>
            <person name="Turmel M."/>
        </authorList>
    </citation>
    <scope>NUCLEOTIDE SEQUENCE</scope>
</reference>
<comment type="similarity">
    <text evidence="3 9">Belongs to the Ycf4 family.</text>
</comment>
<dbReference type="AlphaFoldDB" id="A0A191T4U6"/>
<dbReference type="Pfam" id="PF02392">
    <property type="entry name" value="Ycf4"/>
    <property type="match status" value="1"/>
</dbReference>
<evidence type="ECO:0000256" key="8">
    <source>
        <dbReference type="ARBA" id="ARBA00023136"/>
    </source>
</evidence>
<name>A0A191T4U6_9VIRI</name>
<dbReference type="EMBL" id="KU646490">
    <property type="protein sequence ID" value="ANI25423.1"/>
    <property type="molecule type" value="Genomic_DNA"/>
</dbReference>
<dbReference type="GO" id="GO:0015979">
    <property type="term" value="P:photosynthesis"/>
    <property type="evidence" value="ECO:0007669"/>
    <property type="project" value="UniProtKB-UniRule"/>
</dbReference>
<dbReference type="RefSeq" id="YP_009256657.1">
    <property type="nucleotide sequence ID" value="NC_030313.1"/>
</dbReference>
<proteinExistence type="inferred from homology"/>
<evidence type="ECO:0000256" key="7">
    <source>
        <dbReference type="ARBA" id="ARBA00022989"/>
    </source>
</evidence>
<organism evidence="10">
    <name type="scientific">Entransia fimbriata</name>
    <dbReference type="NCBI Taxonomy" id="130991"/>
    <lineage>
        <taxon>Eukaryota</taxon>
        <taxon>Viridiplantae</taxon>
        <taxon>Streptophyta</taxon>
        <taxon>Klebsormidiophyceae</taxon>
        <taxon>Entransiales</taxon>
        <taxon>Entransiaceae</taxon>
        <taxon>Entransia</taxon>
    </lineage>
</organism>
<evidence type="ECO:0000256" key="2">
    <source>
        <dbReference type="ARBA" id="ARBA00004141"/>
    </source>
</evidence>
<geneLocation type="chloroplast" evidence="10"/>
<keyword evidence="6 9" id="KW-0812">Transmembrane</keyword>
<evidence type="ECO:0000256" key="4">
    <source>
        <dbReference type="ARBA" id="ARBA00015395"/>
    </source>
</evidence>
<keyword evidence="8 9" id="KW-0472">Membrane</keyword>
<keyword evidence="5 9" id="KW-0602">Photosynthesis</keyword>
<gene>
    <name evidence="9 10" type="primary">ycf4</name>
</gene>
<keyword evidence="10" id="KW-0934">Plastid</keyword>
<dbReference type="GO" id="GO:0009522">
    <property type="term" value="C:photosystem I"/>
    <property type="evidence" value="ECO:0007669"/>
    <property type="project" value="InterPro"/>
</dbReference>
<evidence type="ECO:0000256" key="5">
    <source>
        <dbReference type="ARBA" id="ARBA00022531"/>
    </source>
</evidence>
<feature type="transmembrane region" description="Helical" evidence="9">
    <location>
        <begin position="64"/>
        <end position="89"/>
    </location>
</feature>
<feature type="transmembrane region" description="Helical" evidence="9">
    <location>
        <begin position="21"/>
        <end position="44"/>
    </location>
</feature>
<dbReference type="GO" id="GO:0009535">
    <property type="term" value="C:chloroplast thylakoid membrane"/>
    <property type="evidence" value="ECO:0007669"/>
    <property type="project" value="UniProtKB-SubCell"/>
</dbReference>
<dbReference type="HAMAP" id="MF_00437">
    <property type="entry name" value="Ycf4"/>
    <property type="match status" value="1"/>
</dbReference>
<accession>A0A191T4U6</accession>
<keyword evidence="7 9" id="KW-1133">Transmembrane helix</keyword>
<comment type="subcellular location">
    <subcellularLocation>
        <location evidence="2">Membrane</location>
        <topology evidence="2">Multi-pass membrane protein</topology>
    </subcellularLocation>
    <subcellularLocation>
        <location evidence="9">Plastid</location>
        <location evidence="9">Chloroplast thylakoid membrane</location>
        <topology evidence="9">Multi-pass membrane protein</topology>
    </subcellularLocation>
</comment>
<evidence type="ECO:0000313" key="10">
    <source>
        <dbReference type="EMBL" id="ANI25423.1"/>
    </source>
</evidence>
<protein>
    <recommendedName>
        <fullName evidence="4 9">Photosystem I assembly protein Ycf4</fullName>
    </recommendedName>
</protein>
<sequence>MVHIADSIRRETITTSRTWLNIIWAFFILIGGTAFFLTSLSSYLKYSILIPFKNPIVILFLPQGLVMGLYGIAGFFLGIYLWLIIYWDVGGGFNEFDKKKYISIFRWGFPGKNRQIFLNCYFDEVECLKVETQNDLFASVQLYLKIQGKPNIPLNTINSKSMQDIEDIATELSAFLDVPLELIN</sequence>
<evidence type="ECO:0000256" key="1">
    <source>
        <dbReference type="ARBA" id="ARBA00002862"/>
    </source>
</evidence>
<comment type="function">
    <text evidence="1 9">Seems to be required for the assembly of the photosystem I complex.</text>
</comment>
<keyword evidence="10" id="KW-0150">Chloroplast</keyword>
<evidence type="ECO:0000256" key="3">
    <source>
        <dbReference type="ARBA" id="ARBA00008198"/>
    </source>
</evidence>
<keyword evidence="9" id="KW-0793">Thylakoid</keyword>
<evidence type="ECO:0000256" key="9">
    <source>
        <dbReference type="HAMAP-Rule" id="MF_00437"/>
    </source>
</evidence>